<sequence length="324" mass="34911">MTKVAAVQAAPVWLDAQGTLDKTIALIEDAGRQDIELLAFGETWLPGYPFSIWLLAPMKAMELVMRHRANAITVDGPEMRAIGQAAKRAGTHVALGYAERDGTSIYCSIAAFDNRGELILNRRKLKPTHMERTVWGEGPADDLKVVETEIGRLGGLCCWENMQPVNRQGMYQLHEQIHVAVWPSFGMFKGNPMAYALSAEANLVQSQSYAMQGGCFVLAPNSIIAEEHLAAITGGDEFARMQVGAGGGAAAVFGPDGRRLTAPIDEFTDGFAVADIDLGMIEAAKVFADPAGHYNRPDVTRAVLTRSSGPAVPEELEALAEEAQ</sequence>
<protein>
    <submittedName>
        <fullName evidence="4">Carbon-nitrogen hydrolase family protein</fullName>
    </submittedName>
</protein>
<dbReference type="InterPro" id="IPR003010">
    <property type="entry name" value="C-N_Hydrolase"/>
</dbReference>
<dbReference type="EMBL" id="JAOWLB010000002">
    <property type="protein sequence ID" value="MCV2887551.1"/>
    <property type="molecule type" value="Genomic_DNA"/>
</dbReference>
<dbReference type="PANTHER" id="PTHR46044:SF14">
    <property type="entry name" value="ARYLACETONITRILASE"/>
    <property type="match status" value="1"/>
</dbReference>
<evidence type="ECO:0000256" key="2">
    <source>
        <dbReference type="ARBA" id="ARBA00022801"/>
    </source>
</evidence>
<reference evidence="4 5" key="1">
    <citation type="submission" date="2022-10" db="EMBL/GenBank/DDBJ databases">
        <title>Ruegeria sp. nov., isolated from ocean surface sediments.</title>
        <authorList>
            <person name="He W."/>
            <person name="Xue H.-P."/>
            <person name="Zhang D.-F."/>
        </authorList>
    </citation>
    <scope>NUCLEOTIDE SEQUENCE [LARGE SCALE GENOMIC DNA]</scope>
    <source>
        <strain evidence="4 5">XHP0148</strain>
    </source>
</reference>
<evidence type="ECO:0000259" key="3">
    <source>
        <dbReference type="PROSITE" id="PS50263"/>
    </source>
</evidence>
<dbReference type="Gene3D" id="3.60.110.10">
    <property type="entry name" value="Carbon-nitrogen hydrolase"/>
    <property type="match status" value="1"/>
</dbReference>
<dbReference type="RefSeq" id="WP_263827373.1">
    <property type="nucleotide sequence ID" value="NZ_JAOWLB010000002.1"/>
</dbReference>
<dbReference type="InterPro" id="IPR000132">
    <property type="entry name" value="Nitrilase/CN_hydratase_CS"/>
</dbReference>
<evidence type="ECO:0000313" key="4">
    <source>
        <dbReference type="EMBL" id="MCV2887551.1"/>
    </source>
</evidence>
<name>A0ABT3AH89_9RHOB</name>
<dbReference type="InterPro" id="IPR044149">
    <property type="entry name" value="Nitrilases_CHs"/>
</dbReference>
<dbReference type="PROSITE" id="PS50263">
    <property type="entry name" value="CN_HYDROLASE"/>
    <property type="match status" value="1"/>
</dbReference>
<proteinExistence type="inferred from homology"/>
<comment type="similarity">
    <text evidence="1">Belongs to the carbon-nitrogen hydrolase superfamily. Nitrilase family.</text>
</comment>
<keyword evidence="2 4" id="KW-0378">Hydrolase</keyword>
<dbReference type="PROSITE" id="PS00921">
    <property type="entry name" value="NITRIL_CHT_2"/>
    <property type="match status" value="1"/>
</dbReference>
<dbReference type="CDD" id="cd07564">
    <property type="entry name" value="nitrilases_CHs"/>
    <property type="match status" value="1"/>
</dbReference>
<gene>
    <name evidence="4" type="ORF">OE747_04320</name>
</gene>
<organism evidence="4 5">
    <name type="scientific">Ruegeria aquimaris</name>
    <dbReference type="NCBI Taxonomy" id="2984333"/>
    <lineage>
        <taxon>Bacteria</taxon>
        <taxon>Pseudomonadati</taxon>
        <taxon>Pseudomonadota</taxon>
        <taxon>Alphaproteobacteria</taxon>
        <taxon>Rhodobacterales</taxon>
        <taxon>Roseobacteraceae</taxon>
        <taxon>Ruegeria</taxon>
    </lineage>
</organism>
<evidence type="ECO:0000256" key="1">
    <source>
        <dbReference type="ARBA" id="ARBA00008129"/>
    </source>
</evidence>
<dbReference type="GO" id="GO:0016787">
    <property type="term" value="F:hydrolase activity"/>
    <property type="evidence" value="ECO:0007669"/>
    <property type="project" value="UniProtKB-KW"/>
</dbReference>
<keyword evidence="5" id="KW-1185">Reference proteome</keyword>
<feature type="domain" description="CN hydrolase" evidence="3">
    <location>
        <begin position="2"/>
        <end position="278"/>
    </location>
</feature>
<dbReference type="InterPro" id="IPR036526">
    <property type="entry name" value="C-N_Hydrolase_sf"/>
</dbReference>
<dbReference type="PANTHER" id="PTHR46044">
    <property type="entry name" value="NITRILASE"/>
    <property type="match status" value="1"/>
</dbReference>
<accession>A0ABT3AH89</accession>
<dbReference type="SUPFAM" id="SSF56317">
    <property type="entry name" value="Carbon-nitrogen hydrolase"/>
    <property type="match status" value="1"/>
</dbReference>
<dbReference type="Proteomes" id="UP001320899">
    <property type="component" value="Unassembled WGS sequence"/>
</dbReference>
<comment type="caution">
    <text evidence="4">The sequence shown here is derived from an EMBL/GenBank/DDBJ whole genome shotgun (WGS) entry which is preliminary data.</text>
</comment>
<dbReference type="Pfam" id="PF00795">
    <property type="entry name" value="CN_hydrolase"/>
    <property type="match status" value="1"/>
</dbReference>
<evidence type="ECO:0000313" key="5">
    <source>
        <dbReference type="Proteomes" id="UP001320899"/>
    </source>
</evidence>